<feature type="transmembrane region" description="Helical" evidence="1">
    <location>
        <begin position="61"/>
        <end position="82"/>
    </location>
</feature>
<comment type="caution">
    <text evidence="2">The sequence shown here is derived from an EMBL/GenBank/DDBJ whole genome shotgun (WGS) entry which is preliminary data.</text>
</comment>
<proteinExistence type="predicted"/>
<evidence type="ECO:0000313" key="2">
    <source>
        <dbReference type="EMBL" id="GLI39361.1"/>
    </source>
</evidence>
<protein>
    <recommendedName>
        <fullName evidence="4">DUF485 domain-containing protein</fullName>
    </recommendedName>
</protein>
<feature type="transmembrane region" description="Helical" evidence="1">
    <location>
        <begin position="27"/>
        <end position="49"/>
    </location>
</feature>
<sequence>MTEKRDNWAALASMPKFITLHRRKKSFLITLWCLSSIMFYLLPICAGYAPEFMKARILGRLNVCYFFCLFEFAMIWAVALIYTHRSNTYFDPLTKEVLADIAKGVQA</sequence>
<dbReference type="AlphaFoldDB" id="A0A9W6LEC3"/>
<reference evidence="2" key="1">
    <citation type="submission" date="2022-12" db="EMBL/GenBank/DDBJ databases">
        <title>Reference genome sequencing for broad-spectrum identification of bacterial and archaeal isolates by mass spectrometry.</title>
        <authorList>
            <person name="Sekiguchi Y."/>
            <person name="Tourlousse D.M."/>
        </authorList>
    </citation>
    <scope>NUCLEOTIDE SEQUENCE</scope>
    <source>
        <strain evidence="2">H2</strain>
    </source>
</reference>
<keyword evidence="1" id="KW-1133">Transmembrane helix</keyword>
<name>A0A9W6LEC3_9BACT</name>
<dbReference type="Pfam" id="PF04341">
    <property type="entry name" value="DUF485"/>
    <property type="match status" value="1"/>
</dbReference>
<gene>
    <name evidence="2" type="ORF">GHYDROH2_28620</name>
</gene>
<evidence type="ECO:0000313" key="3">
    <source>
        <dbReference type="Proteomes" id="UP001144352"/>
    </source>
</evidence>
<dbReference type="EMBL" id="BSDS01000002">
    <property type="protein sequence ID" value="GLI39361.1"/>
    <property type="molecule type" value="Genomic_DNA"/>
</dbReference>
<accession>A0A9W6LEC3</accession>
<keyword evidence="1" id="KW-0812">Transmembrane</keyword>
<keyword evidence="3" id="KW-1185">Reference proteome</keyword>
<dbReference type="PANTHER" id="PTHR38441:SF1">
    <property type="entry name" value="MEMBRANE PROTEIN"/>
    <property type="match status" value="1"/>
</dbReference>
<dbReference type="PANTHER" id="PTHR38441">
    <property type="entry name" value="INTEGRAL MEMBRANE PROTEIN-RELATED"/>
    <property type="match status" value="1"/>
</dbReference>
<dbReference type="InterPro" id="IPR007436">
    <property type="entry name" value="DUF485"/>
</dbReference>
<evidence type="ECO:0000256" key="1">
    <source>
        <dbReference type="SAM" id="Phobius"/>
    </source>
</evidence>
<keyword evidence="1" id="KW-0472">Membrane</keyword>
<dbReference type="RefSeq" id="WP_214186662.1">
    <property type="nucleotide sequence ID" value="NZ_BSDS01000002.1"/>
</dbReference>
<organism evidence="2 3">
    <name type="scientific">Geobacter hydrogenophilus</name>
    <dbReference type="NCBI Taxonomy" id="40983"/>
    <lineage>
        <taxon>Bacteria</taxon>
        <taxon>Pseudomonadati</taxon>
        <taxon>Thermodesulfobacteriota</taxon>
        <taxon>Desulfuromonadia</taxon>
        <taxon>Geobacterales</taxon>
        <taxon>Geobacteraceae</taxon>
        <taxon>Geobacter</taxon>
    </lineage>
</organism>
<evidence type="ECO:0008006" key="4">
    <source>
        <dbReference type="Google" id="ProtNLM"/>
    </source>
</evidence>
<dbReference type="Proteomes" id="UP001144352">
    <property type="component" value="Unassembled WGS sequence"/>
</dbReference>